<dbReference type="PANTHER" id="PTHR31691">
    <property type="entry name" value="ROTATIN"/>
    <property type="match status" value="1"/>
</dbReference>
<dbReference type="GO" id="GO:0007099">
    <property type="term" value="P:centriole replication"/>
    <property type="evidence" value="ECO:0007669"/>
    <property type="project" value="TreeGrafter"/>
</dbReference>
<dbReference type="GO" id="GO:0005814">
    <property type="term" value="C:centriole"/>
    <property type="evidence" value="ECO:0007669"/>
    <property type="project" value="TreeGrafter"/>
</dbReference>
<gene>
    <name evidence="1" type="primary">RTTN</name>
    <name evidence="1" type="ORF">L345_09111</name>
</gene>
<organism evidence="1 2">
    <name type="scientific">Ophiophagus hannah</name>
    <name type="common">King cobra</name>
    <name type="synonym">Naja hannah</name>
    <dbReference type="NCBI Taxonomy" id="8665"/>
    <lineage>
        <taxon>Eukaryota</taxon>
        <taxon>Metazoa</taxon>
        <taxon>Chordata</taxon>
        <taxon>Craniata</taxon>
        <taxon>Vertebrata</taxon>
        <taxon>Euteleostomi</taxon>
        <taxon>Lepidosauria</taxon>
        <taxon>Squamata</taxon>
        <taxon>Bifurcata</taxon>
        <taxon>Unidentata</taxon>
        <taxon>Episquamata</taxon>
        <taxon>Toxicofera</taxon>
        <taxon>Serpentes</taxon>
        <taxon>Colubroidea</taxon>
        <taxon>Elapidae</taxon>
        <taxon>Elapinae</taxon>
        <taxon>Ophiophagus</taxon>
    </lineage>
</organism>
<protein>
    <submittedName>
        <fullName evidence="1">Rotatin</fullName>
    </submittedName>
</protein>
<accession>V8NSS6</accession>
<keyword evidence="2" id="KW-1185">Reference proteome</keyword>
<reference evidence="1 2" key="1">
    <citation type="journal article" date="2013" name="Proc. Natl. Acad. Sci. U.S.A.">
        <title>The king cobra genome reveals dynamic gene evolution and adaptation in the snake venom system.</title>
        <authorList>
            <person name="Vonk F.J."/>
            <person name="Casewell N.R."/>
            <person name="Henkel C.V."/>
            <person name="Heimberg A.M."/>
            <person name="Jansen H.J."/>
            <person name="McCleary R.J."/>
            <person name="Kerkkamp H.M."/>
            <person name="Vos R.A."/>
            <person name="Guerreiro I."/>
            <person name="Calvete J.J."/>
            <person name="Wuster W."/>
            <person name="Woods A.E."/>
            <person name="Logan J.M."/>
            <person name="Harrison R.A."/>
            <person name="Castoe T.A."/>
            <person name="de Koning A.P."/>
            <person name="Pollock D.D."/>
            <person name="Yandell M."/>
            <person name="Calderon D."/>
            <person name="Renjifo C."/>
            <person name="Currier R.B."/>
            <person name="Salgado D."/>
            <person name="Pla D."/>
            <person name="Sanz L."/>
            <person name="Hyder A.S."/>
            <person name="Ribeiro J.M."/>
            <person name="Arntzen J.W."/>
            <person name="van den Thillart G.E."/>
            <person name="Boetzer M."/>
            <person name="Pirovano W."/>
            <person name="Dirks R.P."/>
            <person name="Spaink H.P."/>
            <person name="Duboule D."/>
            <person name="McGlinn E."/>
            <person name="Kini R.M."/>
            <person name="Richardson M.K."/>
        </authorList>
    </citation>
    <scope>NUCLEOTIDE SEQUENCE</scope>
    <source>
        <tissue evidence="1">Blood</tissue>
    </source>
</reference>
<feature type="non-terminal residue" evidence="1">
    <location>
        <position position="1"/>
    </location>
</feature>
<evidence type="ECO:0000313" key="1">
    <source>
        <dbReference type="EMBL" id="ETE65125.1"/>
    </source>
</evidence>
<name>V8NSS6_OPHHA</name>
<evidence type="ECO:0000313" key="2">
    <source>
        <dbReference type="Proteomes" id="UP000018936"/>
    </source>
</evidence>
<dbReference type="GO" id="GO:0010457">
    <property type="term" value="P:centriole-centriole cohesion"/>
    <property type="evidence" value="ECO:0007669"/>
    <property type="project" value="TreeGrafter"/>
</dbReference>
<sequence>MRERGCASLCVASSSLCSFQTTQRMAAGNPLMHNIMKLATQTLSENGIIQQMTFNLLANLVVCQDCKGVLQKCSGKMLREKQKKM</sequence>
<dbReference type="GO" id="GO:0032053">
    <property type="term" value="P:ciliary basal body organization"/>
    <property type="evidence" value="ECO:0007669"/>
    <property type="project" value="TreeGrafter"/>
</dbReference>
<proteinExistence type="predicted"/>
<dbReference type="GO" id="GO:0036064">
    <property type="term" value="C:ciliary basal body"/>
    <property type="evidence" value="ECO:0007669"/>
    <property type="project" value="InterPro"/>
</dbReference>
<dbReference type="EMBL" id="AZIM01001983">
    <property type="protein sequence ID" value="ETE65125.1"/>
    <property type="molecule type" value="Genomic_DNA"/>
</dbReference>
<dbReference type="PANTHER" id="PTHR31691:SF1">
    <property type="entry name" value="ROTATIN"/>
    <property type="match status" value="1"/>
</dbReference>
<dbReference type="InterPro" id="IPR030791">
    <property type="entry name" value="Rotatin"/>
</dbReference>
<dbReference type="GO" id="GO:0005813">
    <property type="term" value="C:centrosome"/>
    <property type="evidence" value="ECO:0007669"/>
    <property type="project" value="InterPro"/>
</dbReference>
<dbReference type="AlphaFoldDB" id="V8NSS6"/>
<dbReference type="Proteomes" id="UP000018936">
    <property type="component" value="Unassembled WGS sequence"/>
</dbReference>
<comment type="caution">
    <text evidence="1">The sequence shown here is derived from an EMBL/GenBank/DDBJ whole genome shotgun (WGS) entry which is preliminary data.</text>
</comment>